<evidence type="ECO:0000256" key="1">
    <source>
        <dbReference type="ARBA" id="ARBA00023015"/>
    </source>
</evidence>
<dbReference type="Gene3D" id="3.30.750.70">
    <property type="entry name" value="4-hydroxybutyrate coenzyme like domains"/>
    <property type="match status" value="1"/>
</dbReference>
<dbReference type="SUPFAM" id="SSF46785">
    <property type="entry name" value="Winged helix' DNA-binding domain"/>
    <property type="match status" value="1"/>
</dbReference>
<gene>
    <name evidence="5" type="ORF">EKN56_14675</name>
</gene>
<dbReference type="Pfam" id="PF08220">
    <property type="entry name" value="HTH_DeoR"/>
    <property type="match status" value="1"/>
</dbReference>
<evidence type="ECO:0000313" key="5">
    <source>
        <dbReference type="EMBL" id="QBH97537.1"/>
    </source>
</evidence>
<reference evidence="5 6" key="1">
    <citation type="submission" date="2019-03" db="EMBL/GenBank/DDBJ databases">
        <title>Pragia sp. nov. isolated from the gut tract of Carduelis flavirostris.</title>
        <authorList>
            <person name="Ge Y."/>
        </authorList>
    </citation>
    <scope>NUCLEOTIDE SEQUENCE [LARGE SCALE GENOMIC DNA]</scope>
    <source>
        <strain evidence="5 6">CF-458</strain>
    </source>
</reference>
<keyword evidence="3" id="KW-0804">Transcription</keyword>
<accession>A0A411WN06</accession>
<dbReference type="InterPro" id="IPR036390">
    <property type="entry name" value="WH_DNA-bd_sf"/>
</dbReference>
<dbReference type="InterPro" id="IPR014036">
    <property type="entry name" value="DeoR-like_C"/>
</dbReference>
<dbReference type="RefSeq" id="WP_130592469.1">
    <property type="nucleotide sequence ID" value="NZ_CP034752.1"/>
</dbReference>
<dbReference type="Pfam" id="PF00455">
    <property type="entry name" value="DeoRC"/>
    <property type="match status" value="1"/>
</dbReference>
<keyword evidence="1" id="KW-0805">Transcription regulation</keyword>
<dbReference type="PANTHER" id="PTHR30363">
    <property type="entry name" value="HTH-TYPE TRANSCRIPTIONAL REGULATOR SRLR-RELATED"/>
    <property type="match status" value="1"/>
</dbReference>
<dbReference type="SMART" id="SM00420">
    <property type="entry name" value="HTH_DEOR"/>
    <property type="match status" value="1"/>
</dbReference>
<dbReference type="Gene3D" id="1.10.10.10">
    <property type="entry name" value="Winged helix-like DNA-binding domain superfamily/Winged helix DNA-binding domain"/>
    <property type="match status" value="1"/>
</dbReference>
<evidence type="ECO:0000256" key="2">
    <source>
        <dbReference type="ARBA" id="ARBA00023125"/>
    </source>
</evidence>
<dbReference type="InterPro" id="IPR018356">
    <property type="entry name" value="Tscrpt_reg_HTH_DeoR_CS"/>
</dbReference>
<dbReference type="InterPro" id="IPR037171">
    <property type="entry name" value="NagB/RpiA_transferase-like"/>
</dbReference>
<dbReference type="GO" id="GO:0003677">
    <property type="term" value="F:DNA binding"/>
    <property type="evidence" value="ECO:0007669"/>
    <property type="project" value="UniProtKB-KW"/>
</dbReference>
<dbReference type="SMART" id="SM01134">
    <property type="entry name" value="DeoRC"/>
    <property type="match status" value="1"/>
</dbReference>
<dbReference type="OrthoDB" id="9814815at2"/>
<dbReference type="Proteomes" id="UP000293154">
    <property type="component" value="Chromosome"/>
</dbReference>
<dbReference type="InterPro" id="IPR050313">
    <property type="entry name" value="Carb_Metab_HTH_regulators"/>
</dbReference>
<evidence type="ECO:0000313" key="6">
    <source>
        <dbReference type="Proteomes" id="UP000293154"/>
    </source>
</evidence>
<dbReference type="PROSITE" id="PS00894">
    <property type="entry name" value="HTH_DEOR_1"/>
    <property type="match status" value="1"/>
</dbReference>
<keyword evidence="2" id="KW-0238">DNA-binding</keyword>
<dbReference type="PROSITE" id="PS51000">
    <property type="entry name" value="HTH_DEOR_2"/>
    <property type="match status" value="1"/>
</dbReference>
<name>A0A411WN06_9GAMM</name>
<dbReference type="InterPro" id="IPR001034">
    <property type="entry name" value="DeoR_HTH"/>
</dbReference>
<dbReference type="PRINTS" id="PR00037">
    <property type="entry name" value="HTHLACR"/>
</dbReference>
<dbReference type="SUPFAM" id="SSF100950">
    <property type="entry name" value="NagB/RpiA/CoA transferase-like"/>
    <property type="match status" value="1"/>
</dbReference>
<keyword evidence="6" id="KW-1185">Reference proteome</keyword>
<dbReference type="GO" id="GO:0003700">
    <property type="term" value="F:DNA-binding transcription factor activity"/>
    <property type="evidence" value="ECO:0007669"/>
    <property type="project" value="InterPro"/>
</dbReference>
<proteinExistence type="predicted"/>
<sequence>MELTELTGNPRHDHLITLIAEHGYMNIEDLAQILDVSTQTVRRDIRKLSELGLISRHHGGAGRPSSVTNTAFEQREISYTNEKIAIARSIAEYIPDGCTLFMTIGTTVEHVARALEVRKNLRVITNSLRAAHILYKHTSFEVMVPGGTIRPHNGGIIGPSAVSFVEGFRADYLITSMGAIENDGSILEFDVNEAAIVKAMIAHSRHMLLAADHTKYHASAAVEIGNVNQATALFTDEMPPVQLASYLKQQQVEIHVSTPEK</sequence>
<dbReference type="EMBL" id="CP034752">
    <property type="protein sequence ID" value="QBH97537.1"/>
    <property type="molecule type" value="Genomic_DNA"/>
</dbReference>
<dbReference type="InterPro" id="IPR036388">
    <property type="entry name" value="WH-like_DNA-bd_sf"/>
</dbReference>
<dbReference type="KEGG" id="prag:EKN56_14675"/>
<protein>
    <submittedName>
        <fullName evidence="5">DeoR/GlpR transcriptional regulator</fullName>
    </submittedName>
</protein>
<dbReference type="CDD" id="cd00090">
    <property type="entry name" value="HTH_ARSR"/>
    <property type="match status" value="1"/>
</dbReference>
<dbReference type="PANTHER" id="PTHR30363:SF19">
    <property type="entry name" value="HTH-TYPE TRANSCRIPTIONAL REPRESSOR CSQR"/>
    <property type="match status" value="1"/>
</dbReference>
<dbReference type="InterPro" id="IPR011991">
    <property type="entry name" value="ArsR-like_HTH"/>
</dbReference>
<evidence type="ECO:0000259" key="4">
    <source>
        <dbReference type="PROSITE" id="PS51000"/>
    </source>
</evidence>
<evidence type="ECO:0000256" key="3">
    <source>
        <dbReference type="ARBA" id="ARBA00023163"/>
    </source>
</evidence>
<dbReference type="AlphaFoldDB" id="A0A411WN06"/>
<feature type="domain" description="HTH deoR-type" evidence="4">
    <location>
        <begin position="8"/>
        <end position="63"/>
    </location>
</feature>
<organism evidence="5 6">
    <name type="scientific">Limnobaculum zhutongyuii</name>
    <dbReference type="NCBI Taxonomy" id="2498113"/>
    <lineage>
        <taxon>Bacteria</taxon>
        <taxon>Pseudomonadati</taxon>
        <taxon>Pseudomonadota</taxon>
        <taxon>Gammaproteobacteria</taxon>
        <taxon>Enterobacterales</taxon>
        <taxon>Budviciaceae</taxon>
        <taxon>Limnobaculum</taxon>
    </lineage>
</organism>